<sequence length="401" mass="44278">MAFQQKGAAKGGKGKAKFEFYPMKKIPALMKKSVDEKDGKVTYTPNAEKLYITKFLSEGIDSKTKTPYKSVHCKIHYVEGDQIYMPGISTPLLKVSWPPTFQTGEPEEQAAANPQGANFGGFAADDAAKEGEEPKNAAAEAKKAGGKLTLTCHIVPPTDVDENGEEEVFYTMKPETEKAVGAFSTPEVLGDFIDYMDAFDEAVIGFNYEEMKKDPVWALGRKSKQTVLESMTRSIKPKGPNQKGVVQPYTLKIKIKTDPTTGDLRKGANGTALFKYNYNFSQETYDVNNPETHKFIPITKPEEGNKYIWESITRNSLVRPIITEATQWKAGENLGISWHLNQIVIYQEGMPMSGSQAPQECAFDDEDDAPANNTNAGAKRKASEMAGADDEEGPDAKKQRK</sequence>
<name>A0A8F8PK13_9VIRU</name>
<accession>A0A8F8PK13</accession>
<organism evidence="2">
    <name type="scientific">Clandestinovirus</name>
    <dbReference type="NCBI Taxonomy" id="2831644"/>
    <lineage>
        <taxon>Viruses</taxon>
    </lineage>
</organism>
<dbReference type="EMBL" id="MZ420154">
    <property type="protein sequence ID" value="QYA18533.1"/>
    <property type="molecule type" value="Genomic_DNA"/>
</dbReference>
<gene>
    <name evidence="2" type="ORF">KOM_12_264</name>
</gene>
<reference evidence="2" key="1">
    <citation type="submission" date="2021-06" db="EMBL/GenBank/DDBJ databases">
        <authorList>
            <person name="Rolland C."/>
        </authorList>
    </citation>
    <scope>NUCLEOTIDE SEQUENCE</scope>
    <source>
        <strain evidence="2">347.936635</strain>
    </source>
</reference>
<feature type="region of interest" description="Disordered" evidence="1">
    <location>
        <begin position="104"/>
        <end position="133"/>
    </location>
</feature>
<evidence type="ECO:0000256" key="1">
    <source>
        <dbReference type="SAM" id="MobiDB-lite"/>
    </source>
</evidence>
<protein>
    <submittedName>
        <fullName evidence="2">DUF2738 protein</fullName>
    </submittedName>
</protein>
<feature type="compositionally biased region" description="Low complexity" evidence="1">
    <location>
        <begin position="116"/>
        <end position="125"/>
    </location>
</feature>
<evidence type="ECO:0000313" key="2">
    <source>
        <dbReference type="EMBL" id="QYA18533.1"/>
    </source>
</evidence>
<feature type="region of interest" description="Disordered" evidence="1">
    <location>
        <begin position="354"/>
        <end position="401"/>
    </location>
</feature>
<proteinExistence type="predicted"/>